<name>A0A8S5VGB6_9CAUD</name>
<sequence>MHTIIKFIRDINININLFLEDIAFSMIYTKFLINAYYN</sequence>
<dbReference type="EMBL" id="BK016265">
    <property type="protein sequence ID" value="DAG05825.1"/>
    <property type="molecule type" value="Genomic_DNA"/>
</dbReference>
<organism evidence="1">
    <name type="scientific">Myoviridae sp. ctkfK18</name>
    <dbReference type="NCBI Taxonomy" id="2825165"/>
    <lineage>
        <taxon>Viruses</taxon>
        <taxon>Duplodnaviria</taxon>
        <taxon>Heunggongvirae</taxon>
        <taxon>Uroviricota</taxon>
        <taxon>Caudoviricetes</taxon>
    </lineage>
</organism>
<accession>A0A8S5VGB6</accession>
<reference evidence="1" key="1">
    <citation type="journal article" date="2021" name="Proc. Natl. Acad. Sci. U.S.A.">
        <title>A Catalog of Tens of Thousands of Viruses from Human Metagenomes Reveals Hidden Associations with Chronic Diseases.</title>
        <authorList>
            <person name="Tisza M.J."/>
            <person name="Buck C.B."/>
        </authorList>
    </citation>
    <scope>NUCLEOTIDE SEQUENCE</scope>
    <source>
        <strain evidence="1">CtkfK18</strain>
    </source>
</reference>
<protein>
    <submittedName>
        <fullName evidence="1">Uncharacterized protein</fullName>
    </submittedName>
</protein>
<proteinExistence type="predicted"/>
<evidence type="ECO:0000313" key="1">
    <source>
        <dbReference type="EMBL" id="DAG05825.1"/>
    </source>
</evidence>